<dbReference type="InterPro" id="IPR013149">
    <property type="entry name" value="ADH-like_C"/>
</dbReference>
<dbReference type="RefSeq" id="WP_091541861.1">
    <property type="nucleotide sequence ID" value="NZ_FONY01000008.1"/>
</dbReference>
<dbReference type="STRING" id="1003.SAMN04488541_100862"/>
<dbReference type="AlphaFoldDB" id="A0A1I2DYD8"/>
<dbReference type="SUPFAM" id="SSF50129">
    <property type="entry name" value="GroES-like"/>
    <property type="match status" value="1"/>
</dbReference>
<dbReference type="InterPro" id="IPR011032">
    <property type="entry name" value="GroES-like_sf"/>
</dbReference>
<keyword evidence="5" id="KW-1185">Reference proteome</keyword>
<dbReference type="Gene3D" id="3.90.180.10">
    <property type="entry name" value="Medium-chain alcohol dehydrogenases, catalytic domain"/>
    <property type="match status" value="1"/>
</dbReference>
<dbReference type="InterPro" id="IPR036291">
    <property type="entry name" value="NAD(P)-bd_dom_sf"/>
</dbReference>
<dbReference type="Pfam" id="PF00107">
    <property type="entry name" value="ADH_zinc_N"/>
    <property type="match status" value="1"/>
</dbReference>
<dbReference type="Proteomes" id="UP000199513">
    <property type="component" value="Unassembled WGS sequence"/>
</dbReference>
<dbReference type="Pfam" id="PF08240">
    <property type="entry name" value="ADH_N"/>
    <property type="match status" value="1"/>
</dbReference>
<dbReference type="EMBL" id="FONY01000008">
    <property type="protein sequence ID" value="SFE85263.1"/>
    <property type="molecule type" value="Genomic_DNA"/>
</dbReference>
<keyword evidence="1" id="KW-0521">NADP</keyword>
<protein>
    <submittedName>
        <fullName evidence="4">NADPH:quinone reductase</fullName>
    </submittedName>
</protein>
<feature type="domain" description="Enoyl reductase (ER)" evidence="3">
    <location>
        <begin position="10"/>
        <end position="321"/>
    </location>
</feature>
<evidence type="ECO:0000256" key="1">
    <source>
        <dbReference type="ARBA" id="ARBA00022857"/>
    </source>
</evidence>
<dbReference type="SMART" id="SM00829">
    <property type="entry name" value="PKS_ER"/>
    <property type="match status" value="1"/>
</dbReference>
<dbReference type="Gene3D" id="3.40.50.720">
    <property type="entry name" value="NAD(P)-binding Rossmann-like Domain"/>
    <property type="match status" value="1"/>
</dbReference>
<evidence type="ECO:0000259" key="3">
    <source>
        <dbReference type="SMART" id="SM00829"/>
    </source>
</evidence>
<evidence type="ECO:0000256" key="2">
    <source>
        <dbReference type="ARBA" id="ARBA00023002"/>
    </source>
</evidence>
<keyword evidence="2" id="KW-0560">Oxidoreductase</keyword>
<evidence type="ECO:0000313" key="4">
    <source>
        <dbReference type="EMBL" id="SFE85263.1"/>
    </source>
</evidence>
<dbReference type="CDD" id="cd05282">
    <property type="entry name" value="ETR_like"/>
    <property type="match status" value="1"/>
</dbReference>
<gene>
    <name evidence="4" type="ORF">SAMN04488541_100862</name>
</gene>
<dbReference type="InterPro" id="IPR020843">
    <property type="entry name" value="ER"/>
</dbReference>
<accession>A0A1I2DYD8</accession>
<name>A0A1I2DYD8_9BACT</name>
<dbReference type="GO" id="GO:0016651">
    <property type="term" value="F:oxidoreductase activity, acting on NAD(P)H"/>
    <property type="evidence" value="ECO:0007669"/>
    <property type="project" value="TreeGrafter"/>
</dbReference>
<organism evidence="4 5">
    <name type="scientific">Thermoflexibacter ruber</name>
    <dbReference type="NCBI Taxonomy" id="1003"/>
    <lineage>
        <taxon>Bacteria</taxon>
        <taxon>Pseudomonadati</taxon>
        <taxon>Bacteroidota</taxon>
        <taxon>Cytophagia</taxon>
        <taxon>Cytophagales</taxon>
        <taxon>Thermoflexibacteraceae</taxon>
        <taxon>Thermoflexibacter</taxon>
    </lineage>
</organism>
<dbReference type="InterPro" id="IPR013154">
    <property type="entry name" value="ADH-like_N"/>
</dbReference>
<dbReference type="SUPFAM" id="SSF51735">
    <property type="entry name" value="NAD(P)-binding Rossmann-fold domains"/>
    <property type="match status" value="1"/>
</dbReference>
<reference evidence="4 5" key="1">
    <citation type="submission" date="2016-10" db="EMBL/GenBank/DDBJ databases">
        <authorList>
            <person name="de Groot N.N."/>
        </authorList>
    </citation>
    <scope>NUCLEOTIDE SEQUENCE [LARGE SCALE GENOMIC DNA]</scope>
    <source>
        <strain>GEY</strain>
        <strain evidence="5">DSM 9560</strain>
    </source>
</reference>
<dbReference type="PANTHER" id="PTHR48106">
    <property type="entry name" value="QUINONE OXIDOREDUCTASE PIG3-RELATED"/>
    <property type="match status" value="1"/>
</dbReference>
<dbReference type="OrthoDB" id="9787435at2"/>
<dbReference type="GO" id="GO:0070402">
    <property type="term" value="F:NADPH binding"/>
    <property type="evidence" value="ECO:0007669"/>
    <property type="project" value="TreeGrafter"/>
</dbReference>
<proteinExistence type="predicted"/>
<sequence length="324" mass="34980">MKKLIFNATGKPENVLSLTDSAIPMPQAGEVLVKVKASPINPSDIAFVEGVYGIRPQLPSGVGFEGAGIIESAGEGVDLPIGTKVSFTTVGAWSEYAIVSVKSLIPLPSTMPFDVGSQVFVNPFTAWAMVHESGLRAGEWLLLTAGGSTFSQLVIQIATKKGIRTICTVRRNEQIEQLKALGAAEVINTEEVNLIKKVRELTDKKGVAYCFDAVGGDIAGLALQCLAYKGTLLTYGMLSQKETPVNNGLMIFKNLHLRGFWLSSWLQEISKEVRQQAAGEVIGMLDKGELKVKIDKKYALADFKEAITHAQTEGRTGKILLINE</sequence>
<dbReference type="PANTHER" id="PTHR48106:SF18">
    <property type="entry name" value="QUINONE OXIDOREDUCTASE PIG3"/>
    <property type="match status" value="1"/>
</dbReference>
<evidence type="ECO:0000313" key="5">
    <source>
        <dbReference type="Proteomes" id="UP000199513"/>
    </source>
</evidence>